<organism evidence="2 3">
    <name type="scientific">Glycomyces albidus</name>
    <dbReference type="NCBI Taxonomy" id="2656774"/>
    <lineage>
        <taxon>Bacteria</taxon>
        <taxon>Bacillati</taxon>
        <taxon>Actinomycetota</taxon>
        <taxon>Actinomycetes</taxon>
        <taxon>Glycomycetales</taxon>
        <taxon>Glycomycetaceae</taxon>
        <taxon>Glycomyces</taxon>
    </lineage>
</organism>
<name>A0A6L5G9E8_9ACTN</name>
<dbReference type="InterPro" id="IPR051678">
    <property type="entry name" value="AGP_Transferase"/>
</dbReference>
<dbReference type="AlphaFoldDB" id="A0A6L5G9E8"/>
<dbReference type="RefSeq" id="WP_153025442.1">
    <property type="nucleotide sequence ID" value="NZ_WIAO01000012.1"/>
</dbReference>
<dbReference type="EMBL" id="WIAO01000012">
    <property type="protein sequence ID" value="MQM26285.1"/>
    <property type="molecule type" value="Genomic_DNA"/>
</dbReference>
<dbReference type="SUPFAM" id="SSF56112">
    <property type="entry name" value="Protein kinase-like (PK-like)"/>
    <property type="match status" value="1"/>
</dbReference>
<dbReference type="Proteomes" id="UP000477750">
    <property type="component" value="Unassembled WGS sequence"/>
</dbReference>
<reference evidence="2 3" key="1">
    <citation type="submission" date="2019-10" db="EMBL/GenBank/DDBJ databases">
        <title>Glycomyces albidus sp. nov., a novel actinomycete isolated from rhizosphere soil of wheat (Triticum aestivum L.).</title>
        <authorList>
            <person name="Qian L."/>
        </authorList>
    </citation>
    <scope>NUCLEOTIDE SEQUENCE [LARGE SCALE GENOMIC DNA]</scope>
    <source>
        <strain evidence="2 3">NEAU-7082</strain>
    </source>
</reference>
<evidence type="ECO:0000313" key="3">
    <source>
        <dbReference type="Proteomes" id="UP000477750"/>
    </source>
</evidence>
<gene>
    <name evidence="2" type="ORF">GFD30_11995</name>
</gene>
<evidence type="ECO:0000313" key="2">
    <source>
        <dbReference type="EMBL" id="MQM26285.1"/>
    </source>
</evidence>
<dbReference type="PANTHER" id="PTHR21310">
    <property type="entry name" value="AMINOGLYCOSIDE PHOSPHOTRANSFERASE-RELATED-RELATED"/>
    <property type="match status" value="1"/>
</dbReference>
<proteinExistence type="predicted"/>
<dbReference type="Gene3D" id="3.30.200.150">
    <property type="match status" value="1"/>
</dbReference>
<keyword evidence="2" id="KW-0808">Transferase</keyword>
<accession>A0A6L5G9E8</accession>
<dbReference type="Pfam" id="PF01636">
    <property type="entry name" value="APH"/>
    <property type="match status" value="1"/>
</dbReference>
<protein>
    <submittedName>
        <fullName evidence="2">Phosphotransferase</fullName>
    </submittedName>
</protein>
<comment type="caution">
    <text evidence="2">The sequence shown here is derived from an EMBL/GenBank/DDBJ whole genome shotgun (WGS) entry which is preliminary data.</text>
</comment>
<dbReference type="InterPro" id="IPR011009">
    <property type="entry name" value="Kinase-like_dom_sf"/>
</dbReference>
<dbReference type="Gene3D" id="3.90.1200.10">
    <property type="match status" value="1"/>
</dbReference>
<dbReference type="InterPro" id="IPR002575">
    <property type="entry name" value="Aminoglycoside_PTrfase"/>
</dbReference>
<keyword evidence="3" id="KW-1185">Reference proteome</keyword>
<evidence type="ECO:0000259" key="1">
    <source>
        <dbReference type="Pfam" id="PF01636"/>
    </source>
</evidence>
<feature type="domain" description="Aminoglycoside phosphotransferase" evidence="1">
    <location>
        <begin position="24"/>
        <end position="231"/>
    </location>
</feature>
<dbReference type="GO" id="GO:0016740">
    <property type="term" value="F:transferase activity"/>
    <property type="evidence" value="ECO:0007669"/>
    <property type="project" value="UniProtKB-KW"/>
</dbReference>
<sequence>MKTAFTGEEAAQAMRDLLGPLSHWTPIAEGEVSQAFAFRANGRDLVVRIAPRRIGFDKDAWAARALAGTAVPVPEVLHVGPIADAYCCVSERLGGVHLTGSDEAHQRRCAPAVRAVIDAIAAVDLGAAEGSGSVDPATGNGLHGDWTGQLRSLLPADWDYLEDPADREMAEELTATALGIAAQLPVARQLVHGDLNPGNFTVEGDAVAGVFDWEAVMIGDPMWELARYVLWAPVMPSTRIQADYDLDRLVAQGFGGAGADDGIEQRLRALVIVNGLWALDIYRGMANAPAVQLMLNRLPSFRGEPLPIDTGREDYWMRLGRRR</sequence>